<evidence type="ECO:0008006" key="3">
    <source>
        <dbReference type="Google" id="ProtNLM"/>
    </source>
</evidence>
<sequence length="162" mass="18007">MHSTLTYGLVITQHILHNSLNSNQCGCTTGLRAVSSDISCLYSAVQENLIKSLVKHWGAMYLGLDAWQSPNGHDVLRTVLYCLVEDDTGSFELEAMPLDFVTINARHTGVYLADTVCLIVEKFGVQNKICGIVTDNASNNKTMINEIKKLKWPQFKGNTTWV</sequence>
<dbReference type="InterPro" id="IPR012337">
    <property type="entry name" value="RNaseH-like_sf"/>
</dbReference>
<accession>A0A2N5W472</accession>
<comment type="caution">
    <text evidence="1">The sequence shown here is derived from an EMBL/GenBank/DDBJ whole genome shotgun (WGS) entry which is preliminary data.</text>
</comment>
<dbReference type="OrthoDB" id="2976890at2759"/>
<dbReference type="AlphaFoldDB" id="A0A2N5W472"/>
<dbReference type="GO" id="GO:0005634">
    <property type="term" value="C:nucleus"/>
    <property type="evidence" value="ECO:0007669"/>
    <property type="project" value="TreeGrafter"/>
</dbReference>
<protein>
    <recommendedName>
        <fullName evidence="3">DUF659 domain-containing protein</fullName>
    </recommendedName>
</protein>
<evidence type="ECO:0000313" key="1">
    <source>
        <dbReference type="EMBL" id="PLW57046.1"/>
    </source>
</evidence>
<dbReference type="PANTHER" id="PTHR46169:SF15">
    <property type="entry name" value="INNER CENTROMERE PROTEIN A-LIKE ISOFORM X1-RELATED"/>
    <property type="match status" value="1"/>
</dbReference>
<keyword evidence="2" id="KW-1185">Reference proteome</keyword>
<dbReference type="SUPFAM" id="SSF53098">
    <property type="entry name" value="Ribonuclease H-like"/>
    <property type="match status" value="1"/>
</dbReference>
<dbReference type="InterPro" id="IPR052717">
    <property type="entry name" value="Vacuolar_transposase_reg"/>
</dbReference>
<reference evidence="1 2" key="1">
    <citation type="submission" date="2017-11" db="EMBL/GenBank/DDBJ databases">
        <title>De novo assembly and phasing of dikaryotic genomes from two isolates of Puccinia coronata f. sp. avenae, the causal agent of oat crown rust.</title>
        <authorList>
            <person name="Miller M.E."/>
            <person name="Zhang Y."/>
            <person name="Omidvar V."/>
            <person name="Sperschneider J."/>
            <person name="Schwessinger B."/>
            <person name="Raley C."/>
            <person name="Palmer J.M."/>
            <person name="Garnica D."/>
            <person name="Upadhyaya N."/>
            <person name="Rathjen J."/>
            <person name="Taylor J.M."/>
            <person name="Park R.F."/>
            <person name="Dodds P.N."/>
            <person name="Hirsch C.D."/>
            <person name="Kianian S.F."/>
            <person name="Figueroa M."/>
        </authorList>
    </citation>
    <scope>NUCLEOTIDE SEQUENCE [LARGE SCALE GENOMIC DNA]</scope>
    <source>
        <strain evidence="1">12NC29</strain>
    </source>
</reference>
<organism evidence="1 2">
    <name type="scientific">Puccinia coronata f. sp. avenae</name>
    <dbReference type="NCBI Taxonomy" id="200324"/>
    <lineage>
        <taxon>Eukaryota</taxon>
        <taxon>Fungi</taxon>
        <taxon>Dikarya</taxon>
        <taxon>Basidiomycota</taxon>
        <taxon>Pucciniomycotina</taxon>
        <taxon>Pucciniomycetes</taxon>
        <taxon>Pucciniales</taxon>
        <taxon>Pucciniaceae</taxon>
        <taxon>Puccinia</taxon>
    </lineage>
</organism>
<evidence type="ECO:0000313" key="2">
    <source>
        <dbReference type="Proteomes" id="UP000235388"/>
    </source>
</evidence>
<proteinExistence type="predicted"/>
<dbReference type="PANTHER" id="PTHR46169">
    <property type="entry name" value="DNA REPLICATION-RELATED ELEMENT FACTOR, ISOFORM A"/>
    <property type="match status" value="1"/>
</dbReference>
<dbReference type="GO" id="GO:0006357">
    <property type="term" value="P:regulation of transcription by RNA polymerase II"/>
    <property type="evidence" value="ECO:0007669"/>
    <property type="project" value="TreeGrafter"/>
</dbReference>
<dbReference type="Proteomes" id="UP000235388">
    <property type="component" value="Unassembled WGS sequence"/>
</dbReference>
<name>A0A2N5W472_9BASI</name>
<dbReference type="EMBL" id="PGCJ01000015">
    <property type="protein sequence ID" value="PLW57046.1"/>
    <property type="molecule type" value="Genomic_DNA"/>
</dbReference>
<gene>
    <name evidence="1" type="ORF">PCANC_02766</name>
</gene>